<dbReference type="OrthoDB" id="7945729at2"/>
<organism evidence="5 6">
    <name type="scientific">Kosmotoga olearia (strain ATCC BAA-1733 / DSM 21960 / TBF 19.5.1)</name>
    <dbReference type="NCBI Taxonomy" id="521045"/>
    <lineage>
        <taxon>Bacteria</taxon>
        <taxon>Thermotogati</taxon>
        <taxon>Thermotogota</taxon>
        <taxon>Thermotogae</taxon>
        <taxon>Kosmotogales</taxon>
        <taxon>Kosmotogaceae</taxon>
        <taxon>Kosmotoga</taxon>
    </lineage>
</organism>
<dbReference type="Pfam" id="PF01048">
    <property type="entry name" value="PNP_UDP_1"/>
    <property type="match status" value="1"/>
</dbReference>
<reference evidence="5 6" key="2">
    <citation type="journal article" date="2011" name="J. Bacteriol.">
        <title>Genome Sequence of Kosmotoga olearia Strain TBF 19.5.1, a Thermophilic Bacterium with a Wide Growth Temperature Range, Isolated from the Troll B Oil Platform in the North Sea.</title>
        <authorList>
            <person name="Swithers K.S."/>
            <person name="Dipippo J.L."/>
            <person name="Bruce D.C."/>
            <person name="Detter C."/>
            <person name="Tapia R."/>
            <person name="Han S."/>
            <person name="Goodwin L.A."/>
            <person name="Han J."/>
            <person name="Woyke T."/>
            <person name="Pitluck S."/>
            <person name="Pennacchio L."/>
            <person name="Nolan M."/>
            <person name="Mikhailova N."/>
            <person name="Land M.L."/>
            <person name="Nesbo C.L."/>
            <person name="Gogarten J.P."/>
            <person name="Noll K.M."/>
        </authorList>
    </citation>
    <scope>NUCLEOTIDE SEQUENCE [LARGE SCALE GENOMIC DNA]</scope>
    <source>
        <strain evidence="6">ATCC BAA-1733 / DSM 21960 / TBF 19.5.1</strain>
    </source>
</reference>
<name>C5CF76_KOSOT</name>
<dbReference type="Proteomes" id="UP000002382">
    <property type="component" value="Chromosome"/>
</dbReference>
<dbReference type="HOGENOM" id="CLU_068457_1_0_0"/>
<gene>
    <name evidence="5" type="ordered locus">Kole_0636</name>
</gene>
<dbReference type="GO" id="GO:0005829">
    <property type="term" value="C:cytosol"/>
    <property type="evidence" value="ECO:0007669"/>
    <property type="project" value="TreeGrafter"/>
</dbReference>
<dbReference type="KEGG" id="kol:Kole_0636"/>
<dbReference type="eggNOG" id="COG2820">
    <property type="taxonomic scope" value="Bacteria"/>
</dbReference>
<evidence type="ECO:0000256" key="2">
    <source>
        <dbReference type="ARBA" id="ARBA00021980"/>
    </source>
</evidence>
<dbReference type="InterPro" id="IPR035994">
    <property type="entry name" value="Nucleoside_phosphorylase_sf"/>
</dbReference>
<accession>C5CF76</accession>
<dbReference type="PANTHER" id="PTHR43691">
    <property type="entry name" value="URIDINE PHOSPHORYLASE"/>
    <property type="match status" value="1"/>
</dbReference>
<keyword evidence="6" id="KW-1185">Reference proteome</keyword>
<dbReference type="AlphaFoldDB" id="C5CF76"/>
<evidence type="ECO:0000256" key="1">
    <source>
        <dbReference type="ARBA" id="ARBA00011888"/>
    </source>
</evidence>
<dbReference type="SUPFAM" id="SSF53167">
    <property type="entry name" value="Purine and uridine phosphorylases"/>
    <property type="match status" value="1"/>
</dbReference>
<dbReference type="InterPro" id="IPR000845">
    <property type="entry name" value="Nucleoside_phosphorylase_d"/>
</dbReference>
<dbReference type="Gene3D" id="3.40.50.1580">
    <property type="entry name" value="Nucleoside phosphorylase domain"/>
    <property type="match status" value="1"/>
</dbReference>
<protein>
    <recommendedName>
        <fullName evidence="2">Uridine phosphorylase</fullName>
        <ecNumber evidence="1">2.4.2.3</ecNumber>
    </recommendedName>
</protein>
<feature type="domain" description="Nucleoside phosphorylase" evidence="4">
    <location>
        <begin position="41"/>
        <end position="226"/>
    </location>
</feature>
<evidence type="ECO:0000313" key="6">
    <source>
        <dbReference type="Proteomes" id="UP000002382"/>
    </source>
</evidence>
<dbReference type="GO" id="GO:0006152">
    <property type="term" value="P:purine nucleoside catabolic process"/>
    <property type="evidence" value="ECO:0007669"/>
    <property type="project" value="TreeGrafter"/>
</dbReference>
<proteinExistence type="predicted"/>
<dbReference type="GO" id="GO:0004731">
    <property type="term" value="F:purine-nucleoside phosphorylase activity"/>
    <property type="evidence" value="ECO:0007669"/>
    <property type="project" value="TreeGrafter"/>
</dbReference>
<reference evidence="5 6" key="1">
    <citation type="submission" date="2009-06" db="EMBL/GenBank/DDBJ databases">
        <title>Complete sequence of Thermotogales bacterium TBF 19.5.1.</title>
        <authorList>
            <consortium name="US DOE Joint Genome Institute"/>
            <person name="Lucas S."/>
            <person name="Copeland A."/>
            <person name="Lapidus A."/>
            <person name="Glavina del Rio T."/>
            <person name="Tice H."/>
            <person name="Bruce D."/>
            <person name="Goodwin L."/>
            <person name="Pitluck S."/>
            <person name="Chertkov O."/>
            <person name="Brettin T."/>
            <person name="Detter J.C."/>
            <person name="Han C."/>
            <person name="Schmutz J."/>
            <person name="Larimer F."/>
            <person name="Land M."/>
            <person name="Hauser L."/>
            <person name="Kyrpides N."/>
            <person name="Ovchinnikova G."/>
            <person name="Noll K."/>
        </authorList>
    </citation>
    <scope>NUCLEOTIDE SEQUENCE [LARGE SCALE GENOMIC DNA]</scope>
    <source>
        <strain evidence="6">ATCC BAA-1733 / DSM 21960 / TBF 19.5.1</strain>
    </source>
</reference>
<dbReference type="STRING" id="521045.Kole_0636"/>
<dbReference type="PANTHER" id="PTHR43691:SF11">
    <property type="entry name" value="FI09636P-RELATED"/>
    <property type="match status" value="1"/>
</dbReference>
<sequence>MKDNIPPILEFDGTTPAVIEPGKIIKPLPQMPEKVILVFYQEVIDFLRDAGKLRLLNIRRSEVGEFPIYLLEYKEQQIAVFNPGLGAPCAAGFYEELIALGAKKTIACGSAGVVNPKLKRGSIVIVDSAVRDEGTSYHYLPPSREIKANEKVIKIIEETLKDLGVPYVKGKTWTTDAFYRETQNRVKKRLAEGCVTVEMEASALMAVSEFRGVEFGQILSSSDDVSGTEWDPRIPPEASSHKEKIFWLAAECLIRL</sequence>
<dbReference type="RefSeq" id="WP_012745135.1">
    <property type="nucleotide sequence ID" value="NC_012785.1"/>
</dbReference>
<dbReference type="EMBL" id="CP001634">
    <property type="protein sequence ID" value="ACR79353.1"/>
    <property type="molecule type" value="Genomic_DNA"/>
</dbReference>
<dbReference type="CDD" id="cd09007">
    <property type="entry name" value="NP-I_spr0068"/>
    <property type="match status" value="1"/>
</dbReference>
<evidence type="ECO:0000259" key="4">
    <source>
        <dbReference type="Pfam" id="PF01048"/>
    </source>
</evidence>
<evidence type="ECO:0000256" key="3">
    <source>
        <dbReference type="ARBA" id="ARBA00048447"/>
    </source>
</evidence>
<dbReference type="GO" id="GO:0004850">
    <property type="term" value="F:uridine phosphorylase activity"/>
    <property type="evidence" value="ECO:0007669"/>
    <property type="project" value="UniProtKB-EC"/>
</dbReference>
<evidence type="ECO:0000313" key="5">
    <source>
        <dbReference type="EMBL" id="ACR79353.1"/>
    </source>
</evidence>
<comment type="catalytic activity">
    <reaction evidence="3">
        <text>uridine + phosphate = alpha-D-ribose 1-phosphate + uracil</text>
        <dbReference type="Rhea" id="RHEA:24388"/>
        <dbReference type="ChEBI" id="CHEBI:16704"/>
        <dbReference type="ChEBI" id="CHEBI:17568"/>
        <dbReference type="ChEBI" id="CHEBI:43474"/>
        <dbReference type="ChEBI" id="CHEBI:57720"/>
        <dbReference type="EC" id="2.4.2.3"/>
    </reaction>
</comment>
<dbReference type="EC" id="2.4.2.3" evidence="1"/>